<dbReference type="AlphaFoldDB" id="A0A1U9KTG6"/>
<dbReference type="RefSeq" id="WP_077808169.1">
    <property type="nucleotide sequence ID" value="NZ_BJXS01000011.1"/>
</dbReference>
<keyword evidence="6" id="KW-1185">Reference proteome</keyword>
<dbReference type="CDD" id="cd08474">
    <property type="entry name" value="PBP2_CrgA_like_5"/>
    <property type="match status" value="1"/>
</dbReference>
<dbReference type="FunFam" id="1.10.10.10:FF:000001">
    <property type="entry name" value="LysR family transcriptional regulator"/>
    <property type="match status" value="1"/>
</dbReference>
<dbReference type="GO" id="GO:0003700">
    <property type="term" value="F:DNA-binding transcription factor activity"/>
    <property type="evidence" value="ECO:0007669"/>
    <property type="project" value="InterPro"/>
</dbReference>
<dbReference type="KEGG" id="nch:A0U93_15630"/>
<name>A0A1U9KTG6_9PROT</name>
<evidence type="ECO:0000256" key="3">
    <source>
        <dbReference type="ARBA" id="ARBA00023125"/>
    </source>
</evidence>
<keyword evidence="2" id="KW-0805">Transcription regulation</keyword>
<dbReference type="InterPro" id="IPR000847">
    <property type="entry name" value="LysR_HTH_N"/>
</dbReference>
<dbReference type="InterPro" id="IPR005119">
    <property type="entry name" value="LysR_subst-bd"/>
</dbReference>
<dbReference type="Pfam" id="PF00126">
    <property type="entry name" value="HTH_1"/>
    <property type="match status" value="1"/>
</dbReference>
<dbReference type="EMBL" id="CP014691">
    <property type="protein sequence ID" value="AQS89111.1"/>
    <property type="molecule type" value="Genomic_DNA"/>
</dbReference>
<keyword evidence="4" id="KW-0804">Transcription</keyword>
<gene>
    <name evidence="5" type="ORF">A0U93_15630</name>
</gene>
<evidence type="ECO:0000313" key="5">
    <source>
        <dbReference type="EMBL" id="AQS89111.1"/>
    </source>
</evidence>
<accession>A0A1U9KTG6</accession>
<dbReference type="SUPFAM" id="SSF46785">
    <property type="entry name" value="Winged helix' DNA-binding domain"/>
    <property type="match status" value="1"/>
</dbReference>
<dbReference type="GO" id="GO:0006351">
    <property type="term" value="P:DNA-templated transcription"/>
    <property type="evidence" value="ECO:0007669"/>
    <property type="project" value="TreeGrafter"/>
</dbReference>
<dbReference type="InterPro" id="IPR036390">
    <property type="entry name" value="WH_DNA-bd_sf"/>
</dbReference>
<dbReference type="PROSITE" id="PS50931">
    <property type="entry name" value="HTH_LYSR"/>
    <property type="match status" value="1"/>
</dbReference>
<protein>
    <submittedName>
        <fullName evidence="5">LysR family transcriptional regulator</fullName>
    </submittedName>
</protein>
<organism evidence="5 6">
    <name type="scientific">Neoasaia chiangmaiensis</name>
    <dbReference type="NCBI Taxonomy" id="320497"/>
    <lineage>
        <taxon>Bacteria</taxon>
        <taxon>Pseudomonadati</taxon>
        <taxon>Pseudomonadota</taxon>
        <taxon>Alphaproteobacteria</taxon>
        <taxon>Acetobacterales</taxon>
        <taxon>Acetobacteraceae</taxon>
        <taxon>Neoasaia</taxon>
    </lineage>
</organism>
<evidence type="ECO:0000256" key="2">
    <source>
        <dbReference type="ARBA" id="ARBA00023015"/>
    </source>
</evidence>
<evidence type="ECO:0000256" key="4">
    <source>
        <dbReference type="ARBA" id="ARBA00023163"/>
    </source>
</evidence>
<dbReference type="OrthoDB" id="9812435at2"/>
<dbReference type="InterPro" id="IPR036388">
    <property type="entry name" value="WH-like_DNA-bd_sf"/>
</dbReference>
<dbReference type="PANTHER" id="PTHR30537">
    <property type="entry name" value="HTH-TYPE TRANSCRIPTIONAL REGULATOR"/>
    <property type="match status" value="1"/>
</dbReference>
<evidence type="ECO:0000313" key="6">
    <source>
        <dbReference type="Proteomes" id="UP000188604"/>
    </source>
</evidence>
<keyword evidence="3" id="KW-0238">DNA-binding</keyword>
<comment type="similarity">
    <text evidence="1">Belongs to the LysR transcriptional regulatory family.</text>
</comment>
<sequence length="297" mass="32642">MRRDEIADLAAFVVVAEEGSFTKAARRLGIAQSGLSQIVRRTEERLGMRLLSRTTRSVAPTEAGERLLATLGPMLHDLDAAVASLGDLRDRPSGTIRVTTVEHAAKTILLPGVKQLLRDNPDIRVDVTIDYGLADVVADRFDAGIRLGGEIAKDMIAVRISPDIPMAIVGSPDYFRTHPAPTSPAQLVEHKAVNLRLPTSQTVNGWRLMRGGRETRVRLEGQMMLNTIDLIRDAALDGHGLAYLPRDMVQADIGTGHLIHVLGKFTPDLPGYHLYYPNRRNASAAFRLFVENVRYIG</sequence>
<dbReference type="FunFam" id="3.40.190.290:FF:000012">
    <property type="entry name" value="Transcriptional regulator, LysR family"/>
    <property type="match status" value="1"/>
</dbReference>
<dbReference type="Pfam" id="PF03466">
    <property type="entry name" value="LysR_substrate"/>
    <property type="match status" value="1"/>
</dbReference>
<dbReference type="STRING" id="320497.A0U93_15630"/>
<dbReference type="SUPFAM" id="SSF53850">
    <property type="entry name" value="Periplasmic binding protein-like II"/>
    <property type="match status" value="1"/>
</dbReference>
<reference evidence="5 6" key="1">
    <citation type="submission" date="2016-03" db="EMBL/GenBank/DDBJ databases">
        <title>Acetic acid bacteria sequencing.</title>
        <authorList>
            <person name="Brandt J."/>
            <person name="Jakob F."/>
            <person name="Vogel R.F."/>
        </authorList>
    </citation>
    <scope>NUCLEOTIDE SEQUENCE [LARGE SCALE GENOMIC DNA]</scope>
    <source>
        <strain evidence="5 6">NBRC 101099</strain>
    </source>
</reference>
<dbReference type="PANTHER" id="PTHR30537:SF1">
    <property type="entry name" value="HTH-TYPE TRANSCRIPTIONAL REGULATOR PGRR"/>
    <property type="match status" value="1"/>
</dbReference>
<dbReference type="Gene3D" id="3.40.190.290">
    <property type="match status" value="1"/>
</dbReference>
<dbReference type="Gene3D" id="1.10.10.10">
    <property type="entry name" value="Winged helix-like DNA-binding domain superfamily/Winged helix DNA-binding domain"/>
    <property type="match status" value="1"/>
</dbReference>
<dbReference type="PRINTS" id="PR00039">
    <property type="entry name" value="HTHLYSR"/>
</dbReference>
<dbReference type="InterPro" id="IPR058163">
    <property type="entry name" value="LysR-type_TF_proteobact-type"/>
</dbReference>
<dbReference type="Proteomes" id="UP000188604">
    <property type="component" value="Chromosome"/>
</dbReference>
<evidence type="ECO:0000256" key="1">
    <source>
        <dbReference type="ARBA" id="ARBA00009437"/>
    </source>
</evidence>
<proteinExistence type="inferred from homology"/>
<dbReference type="GO" id="GO:0043565">
    <property type="term" value="F:sequence-specific DNA binding"/>
    <property type="evidence" value="ECO:0007669"/>
    <property type="project" value="TreeGrafter"/>
</dbReference>